<dbReference type="Gramene" id="OMO61254">
    <property type="protein sequence ID" value="OMO61254"/>
    <property type="gene ID" value="CCACVL1_23647"/>
</dbReference>
<name>A0A1R3GT06_COCAP</name>
<sequence length="20" mass="2274">MTNTPSFNSNEEVFEVESRG</sequence>
<dbReference type="EMBL" id="AWWV01013533">
    <property type="protein sequence ID" value="OMO61254.1"/>
    <property type="molecule type" value="Genomic_DNA"/>
</dbReference>
<dbReference type="Proteomes" id="UP000188268">
    <property type="component" value="Unassembled WGS sequence"/>
</dbReference>
<proteinExistence type="predicted"/>
<organism evidence="2 3">
    <name type="scientific">Corchorus capsularis</name>
    <name type="common">Jute</name>
    <dbReference type="NCBI Taxonomy" id="210143"/>
    <lineage>
        <taxon>Eukaryota</taxon>
        <taxon>Viridiplantae</taxon>
        <taxon>Streptophyta</taxon>
        <taxon>Embryophyta</taxon>
        <taxon>Tracheophyta</taxon>
        <taxon>Spermatophyta</taxon>
        <taxon>Magnoliopsida</taxon>
        <taxon>eudicotyledons</taxon>
        <taxon>Gunneridae</taxon>
        <taxon>Pentapetalae</taxon>
        <taxon>rosids</taxon>
        <taxon>malvids</taxon>
        <taxon>Malvales</taxon>
        <taxon>Malvaceae</taxon>
        <taxon>Grewioideae</taxon>
        <taxon>Apeibeae</taxon>
        <taxon>Corchorus</taxon>
    </lineage>
</organism>
<feature type="region of interest" description="Disordered" evidence="1">
    <location>
        <begin position="1"/>
        <end position="20"/>
    </location>
</feature>
<gene>
    <name evidence="2" type="ORF">CCACVL1_23647</name>
</gene>
<dbReference type="AlphaFoldDB" id="A0A1R3GT06"/>
<comment type="caution">
    <text evidence="2">The sequence shown here is derived from an EMBL/GenBank/DDBJ whole genome shotgun (WGS) entry which is preliminary data.</text>
</comment>
<reference evidence="2 3" key="1">
    <citation type="submission" date="2013-09" db="EMBL/GenBank/DDBJ databases">
        <title>Corchorus capsularis genome sequencing.</title>
        <authorList>
            <person name="Alam M."/>
            <person name="Haque M.S."/>
            <person name="Islam M.S."/>
            <person name="Emdad E.M."/>
            <person name="Islam M.M."/>
            <person name="Ahmed B."/>
            <person name="Halim A."/>
            <person name="Hossen Q.M.M."/>
            <person name="Hossain M.Z."/>
            <person name="Ahmed R."/>
            <person name="Khan M.M."/>
            <person name="Islam R."/>
            <person name="Rashid M.M."/>
            <person name="Khan S.A."/>
            <person name="Rahman M.S."/>
            <person name="Alam M."/>
        </authorList>
    </citation>
    <scope>NUCLEOTIDE SEQUENCE [LARGE SCALE GENOMIC DNA]</scope>
    <source>
        <strain evidence="3">cv. CVL-1</strain>
        <tissue evidence="2">Whole seedling</tissue>
    </source>
</reference>
<accession>A0A1R3GT06</accession>
<keyword evidence="3" id="KW-1185">Reference proteome</keyword>
<evidence type="ECO:0000313" key="3">
    <source>
        <dbReference type="Proteomes" id="UP000188268"/>
    </source>
</evidence>
<evidence type="ECO:0000313" key="2">
    <source>
        <dbReference type="EMBL" id="OMO61254.1"/>
    </source>
</evidence>
<evidence type="ECO:0000256" key="1">
    <source>
        <dbReference type="SAM" id="MobiDB-lite"/>
    </source>
</evidence>
<protein>
    <submittedName>
        <fullName evidence="2">Uncharacterized protein</fullName>
    </submittedName>
</protein>
<feature type="compositionally biased region" description="Polar residues" evidence="1">
    <location>
        <begin position="1"/>
        <end position="11"/>
    </location>
</feature>